<proteinExistence type="inferred from homology"/>
<dbReference type="GO" id="GO:0016052">
    <property type="term" value="P:carbohydrate catabolic process"/>
    <property type="evidence" value="ECO:0007669"/>
    <property type="project" value="TreeGrafter"/>
</dbReference>
<evidence type="ECO:0000256" key="2">
    <source>
        <dbReference type="ARBA" id="ARBA00022801"/>
    </source>
</evidence>
<dbReference type="GO" id="GO:0008422">
    <property type="term" value="F:beta-glucosidase activity"/>
    <property type="evidence" value="ECO:0007669"/>
    <property type="project" value="UniProtKB-EC"/>
</dbReference>
<protein>
    <submittedName>
        <fullName evidence="5">Beta-glucosidase</fullName>
        <ecNumber evidence="5">3.2.1.21</ecNumber>
    </submittedName>
</protein>
<evidence type="ECO:0000313" key="5">
    <source>
        <dbReference type="EMBL" id="MBA8815572.1"/>
    </source>
</evidence>
<sequence length="397" mass="43566">MAGFLWGAATAAHQVEGGNTASDWWAVEQGANGMLEPSGDGLDSYHRYPEDMRLLAEAGLDTYRFSIEWARIEPEPGVFSADELAHYRGMIDEALRLGLTPVVTLHHFTHPLWFVRAGGWRAEGAIDAFRRYVDKTCEILEGVEWVCTINEPAVLTLMIRMHEAFLNPAQHLGGPRPSRLPLPDLDMGRRLGEAHVAARKILRARTDAKIGWTIAMQALTPTPGNEDTYRAAKYAWEDIYLEHSRDDDFIGVQSYTSQLVDAEGVVPHPPSPDNTLTGWAYRPDALGMAVRDAAAAAPGVPILITENGIATDDDDRRIAYTAAALDGLFAAMADGIDVRGYLHWSLLDNYEWGHWGPTFGLIAVDRATFARAPKPSLAWLGSIARGTGSHRLPSTSA</sequence>
<dbReference type="InterPro" id="IPR017853">
    <property type="entry name" value="GH"/>
</dbReference>
<dbReference type="PRINTS" id="PR00131">
    <property type="entry name" value="GLHYDRLASE1"/>
</dbReference>
<dbReference type="SUPFAM" id="SSF51445">
    <property type="entry name" value="(Trans)glycosidases"/>
    <property type="match status" value="1"/>
</dbReference>
<accession>A0A7W3JMI3</accession>
<keyword evidence="2 5" id="KW-0378">Hydrolase</keyword>
<reference evidence="5 6" key="1">
    <citation type="submission" date="2020-07" db="EMBL/GenBank/DDBJ databases">
        <title>Sequencing the genomes of 1000 actinobacteria strains.</title>
        <authorList>
            <person name="Klenk H.-P."/>
        </authorList>
    </citation>
    <scope>NUCLEOTIDE SEQUENCE [LARGE SCALE GENOMIC DNA]</scope>
    <source>
        <strain evidence="5 6">DSM 27576</strain>
    </source>
</reference>
<evidence type="ECO:0000256" key="3">
    <source>
        <dbReference type="ARBA" id="ARBA00023295"/>
    </source>
</evidence>
<dbReference type="PROSITE" id="PS00653">
    <property type="entry name" value="GLYCOSYL_HYDROL_F1_2"/>
    <property type="match status" value="1"/>
</dbReference>
<name>A0A7W3JMI3_9MICO</name>
<comment type="similarity">
    <text evidence="1 4">Belongs to the glycosyl hydrolase 1 family.</text>
</comment>
<dbReference type="PANTHER" id="PTHR10353">
    <property type="entry name" value="GLYCOSYL HYDROLASE"/>
    <property type="match status" value="1"/>
</dbReference>
<dbReference type="AlphaFoldDB" id="A0A7W3JMI3"/>
<keyword evidence="6" id="KW-1185">Reference proteome</keyword>
<dbReference type="EMBL" id="JACGWY010000001">
    <property type="protein sequence ID" value="MBA8815572.1"/>
    <property type="molecule type" value="Genomic_DNA"/>
</dbReference>
<dbReference type="GO" id="GO:0005829">
    <property type="term" value="C:cytosol"/>
    <property type="evidence" value="ECO:0007669"/>
    <property type="project" value="TreeGrafter"/>
</dbReference>
<keyword evidence="3 5" id="KW-0326">Glycosidase</keyword>
<dbReference type="InterPro" id="IPR001360">
    <property type="entry name" value="Glyco_hydro_1"/>
</dbReference>
<evidence type="ECO:0000256" key="1">
    <source>
        <dbReference type="ARBA" id="ARBA00010838"/>
    </source>
</evidence>
<dbReference type="EC" id="3.2.1.21" evidence="5"/>
<dbReference type="PANTHER" id="PTHR10353:SF209">
    <property type="entry name" value="GALACTOLIPID GALACTOSYLTRANSFERASE SFR2, CHLOROPLASTIC"/>
    <property type="match status" value="1"/>
</dbReference>
<dbReference type="RefSeq" id="WP_310734790.1">
    <property type="nucleotide sequence ID" value="NZ_JAAOZB010000002.1"/>
</dbReference>
<evidence type="ECO:0000256" key="4">
    <source>
        <dbReference type="RuleBase" id="RU003690"/>
    </source>
</evidence>
<dbReference type="Pfam" id="PF00232">
    <property type="entry name" value="Glyco_hydro_1"/>
    <property type="match status" value="2"/>
</dbReference>
<evidence type="ECO:0000313" key="6">
    <source>
        <dbReference type="Proteomes" id="UP000526083"/>
    </source>
</evidence>
<dbReference type="Gene3D" id="3.20.20.80">
    <property type="entry name" value="Glycosidases"/>
    <property type="match status" value="2"/>
</dbReference>
<gene>
    <name evidence="5" type="ORF">FHX48_000624</name>
</gene>
<organism evidence="5 6">
    <name type="scientific">Microbacterium halimionae</name>
    <dbReference type="NCBI Taxonomy" id="1526413"/>
    <lineage>
        <taxon>Bacteria</taxon>
        <taxon>Bacillati</taxon>
        <taxon>Actinomycetota</taxon>
        <taxon>Actinomycetes</taxon>
        <taxon>Micrococcales</taxon>
        <taxon>Microbacteriaceae</taxon>
        <taxon>Microbacterium</taxon>
    </lineage>
</organism>
<dbReference type="InterPro" id="IPR033132">
    <property type="entry name" value="GH_1_N_CS"/>
</dbReference>
<dbReference type="Proteomes" id="UP000526083">
    <property type="component" value="Unassembled WGS sequence"/>
</dbReference>
<comment type="caution">
    <text evidence="5">The sequence shown here is derived from an EMBL/GenBank/DDBJ whole genome shotgun (WGS) entry which is preliminary data.</text>
</comment>